<dbReference type="Proteomes" id="UP001148299">
    <property type="component" value="Unassembled WGS sequence"/>
</dbReference>
<dbReference type="PANTHER" id="PTHR13847:SF193">
    <property type="entry name" value="PYRUVATE DEHYDROGENASE PHOSPHATASE REGULATORY SUBUNIT, MITOCHONDRIAL"/>
    <property type="match status" value="1"/>
</dbReference>
<accession>A0A9W9R095</accession>
<dbReference type="AlphaFoldDB" id="A0A9W9R095"/>
<dbReference type="Gene3D" id="3.30.9.10">
    <property type="entry name" value="D-Amino Acid Oxidase, subunit A, domain 2"/>
    <property type="match status" value="1"/>
</dbReference>
<dbReference type="InterPro" id="IPR006076">
    <property type="entry name" value="FAD-dep_OxRdtase"/>
</dbReference>
<comment type="caution">
    <text evidence="2">The sequence shown here is derived from an EMBL/GenBank/DDBJ whole genome shotgun (WGS) entry which is preliminary data.</text>
</comment>
<reference evidence="2" key="1">
    <citation type="submission" date="2022-12" db="EMBL/GenBank/DDBJ databases">
        <authorList>
            <person name="Petersen C."/>
        </authorList>
    </citation>
    <scope>NUCLEOTIDE SEQUENCE</scope>
    <source>
        <strain evidence="2">IBT 35675</strain>
    </source>
</reference>
<keyword evidence="3" id="KW-1185">Reference proteome</keyword>
<organism evidence="2 3">
    <name type="scientific">Penicillium brevicompactum</name>
    <dbReference type="NCBI Taxonomy" id="5074"/>
    <lineage>
        <taxon>Eukaryota</taxon>
        <taxon>Fungi</taxon>
        <taxon>Dikarya</taxon>
        <taxon>Ascomycota</taxon>
        <taxon>Pezizomycotina</taxon>
        <taxon>Eurotiomycetes</taxon>
        <taxon>Eurotiomycetidae</taxon>
        <taxon>Eurotiales</taxon>
        <taxon>Aspergillaceae</taxon>
        <taxon>Penicillium</taxon>
    </lineage>
</organism>
<feature type="domain" description="FAD dependent oxidoreductase" evidence="1">
    <location>
        <begin position="19"/>
        <end position="390"/>
    </location>
</feature>
<dbReference type="GO" id="GO:0005739">
    <property type="term" value="C:mitochondrion"/>
    <property type="evidence" value="ECO:0007669"/>
    <property type="project" value="TreeGrafter"/>
</dbReference>
<dbReference type="EMBL" id="JAPZBR010000006">
    <property type="protein sequence ID" value="KAJ5349774.1"/>
    <property type="molecule type" value="Genomic_DNA"/>
</dbReference>
<protein>
    <recommendedName>
        <fullName evidence="1">FAD dependent oxidoreductase domain-containing protein</fullName>
    </recommendedName>
</protein>
<sequence length="441" mass="46696">MTSTLAISDLNDNPSSDRIFIVGGGIVGAALAFHLSNNATQTKKPQVVVLDRCFKKSLGSTGHAPGFVGQLNESSVLTKLAKDTVSEYLSIPNGFNTVGGLELATSLSGANALRRRREMALAAGLPAEIITPDAAASLAPDFVDPASVKIGLHFPSDGTANAQAITSYYLDQARVRGVDFLEANVAGFTKSDSNDAGVTKIIAIQTAAGDINLSGSTVILASGIWTSSLTNPDRGTKAPITRVPIPIVPVAHPYTFTPPRPSRSGTPYPFVRWPDHHVYARDHGDRDGLGSYNHSPMQLDPADTAIGAWPSTFDQVLSDASSHLKNGDQFQVKGCEDCTDPWLAKKPFNGIFSVTPDNLPLAGKVPDVANIWLCAAIWVTTAAGTARLVSREILREAGTPSALGDELLIKALSPARFQGTEPDVLALQALGKYNDIYNRKA</sequence>
<dbReference type="SUPFAM" id="SSF54373">
    <property type="entry name" value="FAD-linked reductases, C-terminal domain"/>
    <property type="match status" value="1"/>
</dbReference>
<evidence type="ECO:0000313" key="3">
    <source>
        <dbReference type="Proteomes" id="UP001148299"/>
    </source>
</evidence>
<evidence type="ECO:0000259" key="1">
    <source>
        <dbReference type="Pfam" id="PF01266"/>
    </source>
</evidence>
<dbReference type="SUPFAM" id="SSF51905">
    <property type="entry name" value="FAD/NAD(P)-binding domain"/>
    <property type="match status" value="1"/>
</dbReference>
<gene>
    <name evidence="2" type="ORF">N7541_007501</name>
</gene>
<proteinExistence type="predicted"/>
<dbReference type="Pfam" id="PF01266">
    <property type="entry name" value="DAO"/>
    <property type="match status" value="1"/>
</dbReference>
<dbReference type="Gene3D" id="3.50.50.60">
    <property type="entry name" value="FAD/NAD(P)-binding domain"/>
    <property type="match status" value="1"/>
</dbReference>
<dbReference type="PANTHER" id="PTHR13847">
    <property type="entry name" value="SARCOSINE DEHYDROGENASE-RELATED"/>
    <property type="match status" value="1"/>
</dbReference>
<evidence type="ECO:0000313" key="2">
    <source>
        <dbReference type="EMBL" id="KAJ5349774.1"/>
    </source>
</evidence>
<dbReference type="InterPro" id="IPR036188">
    <property type="entry name" value="FAD/NAD-bd_sf"/>
</dbReference>
<reference evidence="2" key="2">
    <citation type="journal article" date="2023" name="IMA Fungus">
        <title>Comparative genomic study of the Penicillium genus elucidates a diverse pangenome and 15 lateral gene transfer events.</title>
        <authorList>
            <person name="Petersen C."/>
            <person name="Sorensen T."/>
            <person name="Nielsen M.R."/>
            <person name="Sondergaard T.E."/>
            <person name="Sorensen J.L."/>
            <person name="Fitzpatrick D.A."/>
            <person name="Frisvad J.C."/>
            <person name="Nielsen K.L."/>
        </authorList>
    </citation>
    <scope>NUCLEOTIDE SEQUENCE</scope>
    <source>
        <strain evidence="2">IBT 35675</strain>
    </source>
</reference>
<name>A0A9W9R095_PENBR</name>